<dbReference type="GO" id="GO:0030150">
    <property type="term" value="P:protein import into mitochondrial matrix"/>
    <property type="evidence" value="ECO:0007669"/>
    <property type="project" value="TreeGrafter"/>
</dbReference>
<dbReference type="SUPFAM" id="SSF51064">
    <property type="entry name" value="Head domain of nucleotide exchange factor GrpE"/>
    <property type="match status" value="1"/>
</dbReference>
<proteinExistence type="inferred from homology"/>
<feature type="region of interest" description="Disordered" evidence="3">
    <location>
        <begin position="302"/>
        <end position="340"/>
    </location>
</feature>
<evidence type="ECO:0000256" key="1">
    <source>
        <dbReference type="ARBA" id="ARBA00023186"/>
    </source>
</evidence>
<evidence type="ECO:0000256" key="3">
    <source>
        <dbReference type="SAM" id="MobiDB-lite"/>
    </source>
</evidence>
<dbReference type="GO" id="GO:0001405">
    <property type="term" value="C:PAM complex, Tim23 associated import motor"/>
    <property type="evidence" value="ECO:0007669"/>
    <property type="project" value="TreeGrafter"/>
</dbReference>
<dbReference type="AlphaFoldDB" id="A0AAE1TBR6"/>
<feature type="compositionally biased region" description="Basic and acidic residues" evidence="3">
    <location>
        <begin position="327"/>
        <end position="340"/>
    </location>
</feature>
<dbReference type="GO" id="GO:0042803">
    <property type="term" value="F:protein homodimerization activity"/>
    <property type="evidence" value="ECO:0007669"/>
    <property type="project" value="InterPro"/>
</dbReference>
<protein>
    <recommendedName>
        <fullName evidence="6">GrpE protein homolog</fullName>
    </recommendedName>
</protein>
<dbReference type="Proteomes" id="UP001293593">
    <property type="component" value="Unassembled WGS sequence"/>
</dbReference>
<keyword evidence="5" id="KW-1185">Reference proteome</keyword>
<gene>
    <name evidence="4" type="ORF">QN277_016242</name>
</gene>
<dbReference type="PANTHER" id="PTHR21237">
    <property type="entry name" value="GRPE PROTEIN"/>
    <property type="match status" value="1"/>
</dbReference>
<dbReference type="GO" id="GO:0000774">
    <property type="term" value="F:adenyl-nucleotide exchange factor activity"/>
    <property type="evidence" value="ECO:0007669"/>
    <property type="project" value="InterPro"/>
</dbReference>
<dbReference type="Pfam" id="PF01025">
    <property type="entry name" value="GrpE"/>
    <property type="match status" value="1"/>
</dbReference>
<dbReference type="PRINTS" id="PR00773">
    <property type="entry name" value="GRPEPROTEIN"/>
</dbReference>
<comment type="similarity">
    <text evidence="2">Belongs to the GrpE family.</text>
</comment>
<dbReference type="PANTHER" id="PTHR21237:SF23">
    <property type="entry name" value="GRPE PROTEIN HOMOLOG, MITOCHONDRIAL"/>
    <property type="match status" value="1"/>
</dbReference>
<comment type="caution">
    <text evidence="4">The sequence shown here is derived from an EMBL/GenBank/DDBJ whole genome shotgun (WGS) entry which is preliminary data.</text>
</comment>
<evidence type="ECO:0008006" key="6">
    <source>
        <dbReference type="Google" id="ProtNLM"/>
    </source>
</evidence>
<organism evidence="4 5">
    <name type="scientific">Acacia crassicarpa</name>
    <name type="common">northern wattle</name>
    <dbReference type="NCBI Taxonomy" id="499986"/>
    <lineage>
        <taxon>Eukaryota</taxon>
        <taxon>Viridiplantae</taxon>
        <taxon>Streptophyta</taxon>
        <taxon>Embryophyta</taxon>
        <taxon>Tracheophyta</taxon>
        <taxon>Spermatophyta</taxon>
        <taxon>Magnoliopsida</taxon>
        <taxon>eudicotyledons</taxon>
        <taxon>Gunneridae</taxon>
        <taxon>Pentapetalae</taxon>
        <taxon>rosids</taxon>
        <taxon>fabids</taxon>
        <taxon>Fabales</taxon>
        <taxon>Fabaceae</taxon>
        <taxon>Caesalpinioideae</taxon>
        <taxon>mimosoid clade</taxon>
        <taxon>Acacieae</taxon>
        <taxon>Acacia</taxon>
    </lineage>
</organism>
<sequence length="340" mass="37230">MFVCRVFSRISRNVCRSYRFLPASQTSQHLPSHVLQSLDTLIPVPINLFHLTINASSTPRALLFSTSNSTKASEEATASIGTESSGLGSEVNFSRDGREFVVENFANGLLDVVDDLRRISFLGNDKFSSIDASKGLDGAVQLLKKLHECLEAAGKKIDEVIKKCDEFDPEQKPCGPDRDGAILELQNFAKGLADAANNLGRASLVAKDNLSNIDAFKKSNEALPILKTLLEAVEMTEKLLDGVFEKIGLEKFISKQEPYNPDRHDALIQFPVSSQPPGTIIAVLKAGYVLHGRVFRRAEVATTREVTDQDRAEDALTPGMNDDDYGASDKESESRAQRTG</sequence>
<name>A0AAE1TBR6_9FABA</name>
<dbReference type="GO" id="GO:0006457">
    <property type="term" value="P:protein folding"/>
    <property type="evidence" value="ECO:0007669"/>
    <property type="project" value="InterPro"/>
</dbReference>
<dbReference type="Gene3D" id="2.30.22.10">
    <property type="entry name" value="Head domain of nucleotide exchange factor GrpE"/>
    <property type="match status" value="1"/>
</dbReference>
<evidence type="ECO:0000256" key="2">
    <source>
        <dbReference type="RuleBase" id="RU004478"/>
    </source>
</evidence>
<dbReference type="InterPro" id="IPR009012">
    <property type="entry name" value="GrpE_head"/>
</dbReference>
<dbReference type="InterPro" id="IPR000740">
    <property type="entry name" value="GrpE"/>
</dbReference>
<evidence type="ECO:0000313" key="4">
    <source>
        <dbReference type="EMBL" id="KAK4278389.1"/>
    </source>
</evidence>
<evidence type="ECO:0000313" key="5">
    <source>
        <dbReference type="Proteomes" id="UP001293593"/>
    </source>
</evidence>
<accession>A0AAE1TBR6</accession>
<keyword evidence="1" id="KW-0143">Chaperone</keyword>
<reference evidence="4" key="1">
    <citation type="submission" date="2023-10" db="EMBL/GenBank/DDBJ databases">
        <title>Chromosome-level genome of the transformable northern wattle, Acacia crassicarpa.</title>
        <authorList>
            <person name="Massaro I."/>
            <person name="Sinha N.R."/>
            <person name="Poethig S."/>
            <person name="Leichty A.R."/>
        </authorList>
    </citation>
    <scope>NUCLEOTIDE SEQUENCE</scope>
    <source>
        <strain evidence="4">Acra3RX</strain>
        <tissue evidence="4">Leaf</tissue>
    </source>
</reference>
<feature type="compositionally biased region" description="Basic and acidic residues" evidence="3">
    <location>
        <begin position="305"/>
        <end position="314"/>
    </location>
</feature>
<dbReference type="GO" id="GO:0051087">
    <property type="term" value="F:protein-folding chaperone binding"/>
    <property type="evidence" value="ECO:0007669"/>
    <property type="project" value="InterPro"/>
</dbReference>
<dbReference type="EMBL" id="JAWXYG010000003">
    <property type="protein sequence ID" value="KAK4278389.1"/>
    <property type="molecule type" value="Genomic_DNA"/>
</dbReference>
<dbReference type="GO" id="GO:0051082">
    <property type="term" value="F:unfolded protein binding"/>
    <property type="evidence" value="ECO:0007669"/>
    <property type="project" value="TreeGrafter"/>
</dbReference>